<evidence type="ECO:0000313" key="1">
    <source>
        <dbReference type="EMBL" id="KIO04508.1"/>
    </source>
</evidence>
<reference evidence="1 2" key="1">
    <citation type="submission" date="2014-04" db="EMBL/GenBank/DDBJ databases">
        <authorList>
            <consortium name="DOE Joint Genome Institute"/>
            <person name="Kuo A."/>
            <person name="Kohler A."/>
            <person name="Costa M.D."/>
            <person name="Nagy L.G."/>
            <person name="Floudas D."/>
            <person name="Copeland A."/>
            <person name="Barry K.W."/>
            <person name="Cichocki N."/>
            <person name="Veneault-Fourrey C."/>
            <person name="LaButti K."/>
            <person name="Lindquist E.A."/>
            <person name="Lipzen A."/>
            <person name="Lundell T."/>
            <person name="Morin E."/>
            <person name="Murat C."/>
            <person name="Sun H."/>
            <person name="Tunlid A."/>
            <person name="Henrissat B."/>
            <person name="Grigoriev I.V."/>
            <person name="Hibbett D.S."/>
            <person name="Martin F."/>
            <person name="Nordberg H.P."/>
            <person name="Cantor M.N."/>
            <person name="Hua S.X."/>
        </authorList>
    </citation>
    <scope>NUCLEOTIDE SEQUENCE [LARGE SCALE GENOMIC DNA]</scope>
    <source>
        <strain evidence="1 2">Marx 270</strain>
    </source>
</reference>
<dbReference type="InParanoid" id="A0A0C3J617"/>
<dbReference type="AlphaFoldDB" id="A0A0C3J617"/>
<dbReference type="Proteomes" id="UP000054217">
    <property type="component" value="Unassembled WGS sequence"/>
</dbReference>
<gene>
    <name evidence="1" type="ORF">M404DRAFT_1000631</name>
</gene>
<dbReference type="EMBL" id="KN831971">
    <property type="protein sequence ID" value="KIO04508.1"/>
    <property type="molecule type" value="Genomic_DNA"/>
</dbReference>
<protein>
    <submittedName>
        <fullName evidence="1">Uncharacterized protein</fullName>
    </submittedName>
</protein>
<evidence type="ECO:0000313" key="2">
    <source>
        <dbReference type="Proteomes" id="UP000054217"/>
    </source>
</evidence>
<keyword evidence="2" id="KW-1185">Reference proteome</keyword>
<organism evidence="1 2">
    <name type="scientific">Pisolithus tinctorius Marx 270</name>
    <dbReference type="NCBI Taxonomy" id="870435"/>
    <lineage>
        <taxon>Eukaryota</taxon>
        <taxon>Fungi</taxon>
        <taxon>Dikarya</taxon>
        <taxon>Basidiomycota</taxon>
        <taxon>Agaricomycotina</taxon>
        <taxon>Agaricomycetes</taxon>
        <taxon>Agaricomycetidae</taxon>
        <taxon>Boletales</taxon>
        <taxon>Sclerodermatineae</taxon>
        <taxon>Pisolithaceae</taxon>
        <taxon>Pisolithus</taxon>
    </lineage>
</organism>
<dbReference type="HOGENOM" id="CLU_2251165_0_0_1"/>
<sequence>MMSTIRSPKHPLSINPSHRANSHLFICRPSSTSVTIRFFAVDWDSYVARNIVTAAHISRKRFRLEPLECTGKHPNLAERNVHSQRRYSRRIRSGEELAYQPYSR</sequence>
<proteinExistence type="predicted"/>
<accession>A0A0C3J617</accession>
<name>A0A0C3J617_PISTI</name>
<reference evidence="2" key="2">
    <citation type="submission" date="2015-01" db="EMBL/GenBank/DDBJ databases">
        <title>Evolutionary Origins and Diversification of the Mycorrhizal Mutualists.</title>
        <authorList>
            <consortium name="DOE Joint Genome Institute"/>
            <consortium name="Mycorrhizal Genomics Consortium"/>
            <person name="Kohler A."/>
            <person name="Kuo A."/>
            <person name="Nagy L.G."/>
            <person name="Floudas D."/>
            <person name="Copeland A."/>
            <person name="Barry K.W."/>
            <person name="Cichocki N."/>
            <person name="Veneault-Fourrey C."/>
            <person name="LaButti K."/>
            <person name="Lindquist E.A."/>
            <person name="Lipzen A."/>
            <person name="Lundell T."/>
            <person name="Morin E."/>
            <person name="Murat C."/>
            <person name="Riley R."/>
            <person name="Ohm R."/>
            <person name="Sun H."/>
            <person name="Tunlid A."/>
            <person name="Henrissat B."/>
            <person name="Grigoriev I.V."/>
            <person name="Hibbett D.S."/>
            <person name="Martin F."/>
        </authorList>
    </citation>
    <scope>NUCLEOTIDE SEQUENCE [LARGE SCALE GENOMIC DNA]</scope>
    <source>
        <strain evidence="2">Marx 270</strain>
    </source>
</reference>